<evidence type="ECO:0000256" key="8">
    <source>
        <dbReference type="ARBA" id="ARBA00022796"/>
    </source>
</evidence>
<dbReference type="Pfam" id="PF00122">
    <property type="entry name" value="E1-E2_ATPase"/>
    <property type="match status" value="1"/>
</dbReference>
<dbReference type="InterPro" id="IPR036412">
    <property type="entry name" value="HAD-like_sf"/>
</dbReference>
<dbReference type="PROSITE" id="PS00154">
    <property type="entry name" value="ATPASE_E1_E2"/>
    <property type="match status" value="1"/>
</dbReference>
<dbReference type="PANTHER" id="PTHR43520:SF8">
    <property type="entry name" value="P-TYPE CU(+) TRANSPORTER"/>
    <property type="match status" value="1"/>
</dbReference>
<dbReference type="InterPro" id="IPR023299">
    <property type="entry name" value="ATPase_P-typ_cyto_dom_N"/>
</dbReference>
<dbReference type="InterPro" id="IPR027256">
    <property type="entry name" value="P-typ_ATPase_IB"/>
</dbReference>
<dbReference type="SUPFAM" id="SSF55008">
    <property type="entry name" value="HMA, heavy metal-associated domain"/>
    <property type="match status" value="2"/>
</dbReference>
<dbReference type="RefSeq" id="WP_098062842.1">
    <property type="nucleotide sequence ID" value="NZ_PDEP01000011.1"/>
</dbReference>
<dbReference type="PROSITE" id="PS01047">
    <property type="entry name" value="HMA_1"/>
    <property type="match status" value="2"/>
</dbReference>
<comment type="similarity">
    <text evidence="2 18">Belongs to the cation transport ATPase (P-type) (TC 3.A.3) family. Type IB subfamily.</text>
</comment>
<evidence type="ECO:0000256" key="11">
    <source>
        <dbReference type="ARBA" id="ARBA00022967"/>
    </source>
</evidence>
<evidence type="ECO:0000256" key="5">
    <source>
        <dbReference type="ARBA" id="ARBA00022723"/>
    </source>
</evidence>
<dbReference type="FunFam" id="2.70.150.10:FF:000002">
    <property type="entry name" value="Copper-transporting ATPase 1, putative"/>
    <property type="match status" value="1"/>
</dbReference>
<dbReference type="Gene3D" id="3.40.50.1000">
    <property type="entry name" value="HAD superfamily/HAD-like"/>
    <property type="match status" value="1"/>
</dbReference>
<evidence type="ECO:0000256" key="7">
    <source>
        <dbReference type="ARBA" id="ARBA00022741"/>
    </source>
</evidence>
<evidence type="ECO:0000256" key="2">
    <source>
        <dbReference type="ARBA" id="ARBA00006024"/>
    </source>
</evidence>
<keyword evidence="18" id="KW-1003">Cell membrane</keyword>
<dbReference type="CDD" id="cd02094">
    <property type="entry name" value="P-type_ATPase_Cu-like"/>
    <property type="match status" value="1"/>
</dbReference>
<dbReference type="Pfam" id="PF00702">
    <property type="entry name" value="Hydrolase"/>
    <property type="match status" value="1"/>
</dbReference>
<comment type="catalytic activity">
    <reaction evidence="17">
        <text>Cu(2+)(in) + ATP + H2O = Cu(2+)(out) + ADP + phosphate + H(+)</text>
        <dbReference type="Rhea" id="RHEA:10376"/>
        <dbReference type="ChEBI" id="CHEBI:15377"/>
        <dbReference type="ChEBI" id="CHEBI:15378"/>
        <dbReference type="ChEBI" id="CHEBI:29036"/>
        <dbReference type="ChEBI" id="CHEBI:30616"/>
        <dbReference type="ChEBI" id="CHEBI:43474"/>
        <dbReference type="ChEBI" id="CHEBI:456216"/>
        <dbReference type="EC" id="7.2.2.9"/>
    </reaction>
</comment>
<dbReference type="Gene3D" id="3.30.70.100">
    <property type="match status" value="2"/>
</dbReference>
<dbReference type="SUPFAM" id="SSF81665">
    <property type="entry name" value="Calcium ATPase, transmembrane domain M"/>
    <property type="match status" value="1"/>
</dbReference>
<comment type="caution">
    <text evidence="20">The sequence shown here is derived from an EMBL/GenBank/DDBJ whole genome shotgun (WGS) entry which is preliminary data.</text>
</comment>
<dbReference type="InterPro" id="IPR008250">
    <property type="entry name" value="ATPase_P-typ_transduc_dom_A_sf"/>
</dbReference>
<dbReference type="NCBIfam" id="TIGR01525">
    <property type="entry name" value="ATPase-IB_hvy"/>
    <property type="match status" value="1"/>
</dbReference>
<feature type="transmembrane region" description="Helical" evidence="18">
    <location>
        <begin position="422"/>
        <end position="444"/>
    </location>
</feature>
<keyword evidence="7 18" id="KW-0547">Nucleotide-binding</keyword>
<dbReference type="EMBL" id="PDEP01000011">
    <property type="protein sequence ID" value="PEN05780.1"/>
    <property type="molecule type" value="Genomic_DNA"/>
</dbReference>
<proteinExistence type="inferred from homology"/>
<feature type="transmembrane region" description="Helical" evidence="18">
    <location>
        <begin position="450"/>
        <end position="473"/>
    </location>
</feature>
<dbReference type="InterPro" id="IPR001757">
    <property type="entry name" value="P_typ_ATPase"/>
</dbReference>
<evidence type="ECO:0000256" key="17">
    <source>
        <dbReference type="ARBA" id="ARBA00047424"/>
    </source>
</evidence>
<evidence type="ECO:0000256" key="15">
    <source>
        <dbReference type="ARBA" id="ARBA00023136"/>
    </source>
</evidence>
<comment type="subcellular location">
    <subcellularLocation>
        <location evidence="18">Cell membrane</location>
    </subcellularLocation>
    <subcellularLocation>
        <location evidence="1">Endomembrane system</location>
        <topology evidence="1">Multi-pass membrane protein</topology>
    </subcellularLocation>
</comment>
<dbReference type="FunFam" id="3.30.70.100:FF:000005">
    <property type="entry name" value="Copper-exporting P-type ATPase A"/>
    <property type="match status" value="2"/>
</dbReference>
<evidence type="ECO:0000256" key="1">
    <source>
        <dbReference type="ARBA" id="ARBA00004127"/>
    </source>
</evidence>
<dbReference type="InterPro" id="IPR006121">
    <property type="entry name" value="HMA_dom"/>
</dbReference>
<evidence type="ECO:0000256" key="3">
    <source>
        <dbReference type="ARBA" id="ARBA00022448"/>
    </source>
</evidence>
<dbReference type="CDD" id="cd00371">
    <property type="entry name" value="HMA"/>
    <property type="match status" value="2"/>
</dbReference>
<evidence type="ECO:0000259" key="19">
    <source>
        <dbReference type="PROSITE" id="PS50846"/>
    </source>
</evidence>
<keyword evidence="4 18" id="KW-0812">Transmembrane</keyword>
<dbReference type="NCBIfam" id="TIGR01511">
    <property type="entry name" value="ATPase-IB1_Cu"/>
    <property type="match status" value="1"/>
</dbReference>
<dbReference type="SUPFAM" id="SSF56784">
    <property type="entry name" value="HAD-like"/>
    <property type="match status" value="1"/>
</dbReference>
<keyword evidence="11" id="KW-1278">Translocase</keyword>
<reference evidence="20 21" key="1">
    <citation type="submission" date="2017-10" db="EMBL/GenBank/DDBJ databases">
        <title>Draft genome of Longimonas halophila.</title>
        <authorList>
            <person name="Goh K.M."/>
            <person name="Shamsir M.S."/>
            <person name="Lim S.W."/>
        </authorList>
    </citation>
    <scope>NUCLEOTIDE SEQUENCE [LARGE SCALE GENOMIC DNA]</scope>
    <source>
        <strain evidence="20 21">KCTC 42399</strain>
    </source>
</reference>
<organism evidence="20 21">
    <name type="scientific">Longimonas halophila</name>
    <dbReference type="NCBI Taxonomy" id="1469170"/>
    <lineage>
        <taxon>Bacteria</taxon>
        <taxon>Pseudomonadati</taxon>
        <taxon>Rhodothermota</taxon>
        <taxon>Rhodothermia</taxon>
        <taxon>Rhodothermales</taxon>
        <taxon>Salisaetaceae</taxon>
        <taxon>Longimonas</taxon>
    </lineage>
</organism>
<keyword evidence="13" id="KW-0186">Copper</keyword>
<dbReference type="InterPro" id="IPR036163">
    <property type="entry name" value="HMA_dom_sf"/>
</dbReference>
<evidence type="ECO:0000256" key="6">
    <source>
        <dbReference type="ARBA" id="ARBA00022737"/>
    </source>
</evidence>
<dbReference type="Gene3D" id="3.40.1110.10">
    <property type="entry name" value="Calcium-transporting ATPase, cytoplasmic domain N"/>
    <property type="match status" value="1"/>
</dbReference>
<keyword evidence="12 18" id="KW-1133">Transmembrane helix</keyword>
<dbReference type="PRINTS" id="PR00941">
    <property type="entry name" value="CDATPASE"/>
</dbReference>
<feature type="domain" description="HMA" evidence="19">
    <location>
        <begin position="8"/>
        <end position="73"/>
    </location>
</feature>
<evidence type="ECO:0000256" key="4">
    <source>
        <dbReference type="ARBA" id="ARBA00022692"/>
    </source>
</evidence>
<dbReference type="EC" id="7.2.2.9" evidence="16"/>
<dbReference type="SFLD" id="SFLDG00002">
    <property type="entry name" value="C1.7:_P-type_atpase_like"/>
    <property type="match status" value="1"/>
</dbReference>
<keyword evidence="6" id="KW-0677">Repeat</keyword>
<keyword evidence="14" id="KW-0406">Ion transport</keyword>
<feature type="transmembrane region" description="Helical" evidence="18">
    <location>
        <begin position="168"/>
        <end position="188"/>
    </location>
</feature>
<keyword evidence="10" id="KW-0460">Magnesium</keyword>
<dbReference type="AlphaFoldDB" id="A0A2H3NVI7"/>
<keyword evidence="9 18" id="KW-0067">ATP-binding</keyword>
<dbReference type="InterPro" id="IPR023214">
    <property type="entry name" value="HAD_sf"/>
</dbReference>
<dbReference type="PANTHER" id="PTHR43520">
    <property type="entry name" value="ATP7, ISOFORM B"/>
    <property type="match status" value="1"/>
</dbReference>
<keyword evidence="15 18" id="KW-0472">Membrane</keyword>
<feature type="domain" description="HMA" evidence="19">
    <location>
        <begin position="75"/>
        <end position="141"/>
    </location>
</feature>
<dbReference type="Gene3D" id="2.70.150.10">
    <property type="entry name" value="Calcium-transporting ATPase, cytoplasmic transduction domain A"/>
    <property type="match status" value="1"/>
</dbReference>
<dbReference type="Pfam" id="PF00403">
    <property type="entry name" value="HMA"/>
    <property type="match status" value="2"/>
</dbReference>
<dbReference type="GO" id="GO:0043682">
    <property type="term" value="F:P-type divalent copper transporter activity"/>
    <property type="evidence" value="ECO:0007669"/>
    <property type="project" value="UniProtKB-EC"/>
</dbReference>
<evidence type="ECO:0000256" key="10">
    <source>
        <dbReference type="ARBA" id="ARBA00022842"/>
    </source>
</evidence>
<dbReference type="GO" id="GO:0005507">
    <property type="term" value="F:copper ion binding"/>
    <property type="evidence" value="ECO:0007669"/>
    <property type="project" value="InterPro"/>
</dbReference>
<feature type="transmembrane region" description="Helical" evidence="18">
    <location>
        <begin position="763"/>
        <end position="785"/>
    </location>
</feature>
<dbReference type="GO" id="GO:0005886">
    <property type="term" value="C:plasma membrane"/>
    <property type="evidence" value="ECO:0007669"/>
    <property type="project" value="UniProtKB-SubCell"/>
</dbReference>
<dbReference type="SUPFAM" id="SSF81653">
    <property type="entry name" value="Calcium ATPase, transduction domain A"/>
    <property type="match status" value="1"/>
</dbReference>
<feature type="transmembrane region" description="Helical" evidence="18">
    <location>
        <begin position="791"/>
        <end position="810"/>
    </location>
</feature>
<dbReference type="SFLD" id="SFLDF00027">
    <property type="entry name" value="p-type_atpase"/>
    <property type="match status" value="1"/>
</dbReference>
<dbReference type="InterPro" id="IPR044492">
    <property type="entry name" value="P_typ_ATPase_HD_dom"/>
</dbReference>
<dbReference type="GO" id="GO:0005524">
    <property type="term" value="F:ATP binding"/>
    <property type="evidence" value="ECO:0007669"/>
    <property type="project" value="UniProtKB-UniRule"/>
</dbReference>
<dbReference type="InterPro" id="IPR017969">
    <property type="entry name" value="Heavy-metal-associated_CS"/>
</dbReference>
<dbReference type="GO" id="GO:0055070">
    <property type="term" value="P:copper ion homeostasis"/>
    <property type="evidence" value="ECO:0007669"/>
    <property type="project" value="TreeGrafter"/>
</dbReference>
<dbReference type="Proteomes" id="UP000221024">
    <property type="component" value="Unassembled WGS sequence"/>
</dbReference>
<dbReference type="InterPro" id="IPR059000">
    <property type="entry name" value="ATPase_P-type_domA"/>
</dbReference>
<evidence type="ECO:0000313" key="21">
    <source>
        <dbReference type="Proteomes" id="UP000221024"/>
    </source>
</evidence>
<keyword evidence="8" id="KW-0187">Copper transport</keyword>
<feature type="transmembrane region" description="Helical" evidence="18">
    <location>
        <begin position="203"/>
        <end position="221"/>
    </location>
</feature>
<dbReference type="GO" id="GO:0016887">
    <property type="term" value="F:ATP hydrolysis activity"/>
    <property type="evidence" value="ECO:0007669"/>
    <property type="project" value="InterPro"/>
</dbReference>
<feature type="transmembrane region" description="Helical" evidence="18">
    <location>
        <begin position="269"/>
        <end position="288"/>
    </location>
</feature>
<evidence type="ECO:0000256" key="18">
    <source>
        <dbReference type="RuleBase" id="RU362081"/>
    </source>
</evidence>
<dbReference type="SFLD" id="SFLDS00003">
    <property type="entry name" value="Haloacid_Dehalogenase"/>
    <property type="match status" value="1"/>
</dbReference>
<keyword evidence="3" id="KW-0813">Transport</keyword>
<evidence type="ECO:0000256" key="12">
    <source>
        <dbReference type="ARBA" id="ARBA00022989"/>
    </source>
</evidence>
<keyword evidence="21" id="KW-1185">Reference proteome</keyword>
<gene>
    <name evidence="20" type="ORF">CRI93_11805</name>
</gene>
<evidence type="ECO:0000256" key="16">
    <source>
        <dbReference type="ARBA" id="ARBA00038904"/>
    </source>
</evidence>
<name>A0A2H3NVI7_9BACT</name>
<dbReference type="InterPro" id="IPR023298">
    <property type="entry name" value="ATPase_P-typ_TM_dom_sf"/>
</dbReference>
<keyword evidence="5 18" id="KW-0479">Metal-binding</keyword>
<protein>
    <recommendedName>
        <fullName evidence="16">P-type Cu(2+) transporter</fullName>
        <ecNumber evidence="16">7.2.2.9</ecNumber>
    </recommendedName>
</protein>
<dbReference type="GO" id="GO:0012505">
    <property type="term" value="C:endomembrane system"/>
    <property type="evidence" value="ECO:0007669"/>
    <property type="project" value="UniProtKB-SubCell"/>
</dbReference>
<evidence type="ECO:0000256" key="14">
    <source>
        <dbReference type="ARBA" id="ARBA00023065"/>
    </source>
</evidence>
<evidence type="ECO:0000256" key="13">
    <source>
        <dbReference type="ARBA" id="ARBA00023008"/>
    </source>
</evidence>
<dbReference type="PRINTS" id="PR00119">
    <property type="entry name" value="CATATPASE"/>
</dbReference>
<accession>A0A2H3NVI7</accession>
<sequence>MSTQTDLHTIELPVQGMTCASCVQRVEDALVELDGVRAAEVNLATNRASIQVDAEVHASELVEAIESAGYEVPTTTSTLTVQGMTCATCVSRVADALEDVEGVVAAEVNLATSRATVTHPPGSVDAAALRTAVEDAGYEVVESTDGESRAEAERTMREQERTSLKRQLIIAASATIPLFLLDMGTMWIPPFEAWVMDLVSEQALHIVFFALASIVQFGPGLRFYKKGWPALKAGAPDMNTLVMLGASAAYGYSVVATFLPNVLPEGTAHIYFEAAAVIITLILVGKYLEAIAKGRTSAAMQQLLELQARTARVVRNGVEEEIPVEDVMPGDTVVVRPGEKIPVDGTILRGASYIDESMITGEPVPAEKSAGDEVVGGTINKTGSFRFEATRVGADTVLSQIIDMVEAAQASKVPIQDLADRVVRYFVPAVMAVAAVTFGVWMLVGPAPALSMALVAAVSVLIIACPCAMGLATPTSIMVGSGKGAQMGVLFREGKALQQLREVQTVALDKTGTLTKGMPELTDLTTDGDESDVLRLVAALEQSSEHPIAEAIVRAAKERTLSLPDPEDFEAEPGMGVSGTVEGRSVQVGADRYMEQLGYSLDAWADTASTWADAGKTPLFAAVDGRVVAVLAVADTIKDSSPEAIRALHDRGLRVAMITGDNEHTAQAIARELGIDTVIAEVMPDEKVDAIKRLQEDGPVAFVGDGINDAPALAQADVGIAIGTGTDIAIESADIILVSGDVRGVANAYALSTATLRNIKQNLFWAFIYNTLLLPVAAGALYPVFGVLLNPMFAAGAMGLSSLFVLGNALRLRGFTPPLDVGSDVDLPDAEPQREPVTA</sequence>
<dbReference type="OrthoDB" id="1521937at2"/>
<evidence type="ECO:0000256" key="9">
    <source>
        <dbReference type="ARBA" id="ARBA00022840"/>
    </source>
</evidence>
<dbReference type="NCBIfam" id="TIGR01494">
    <property type="entry name" value="ATPase_P-type"/>
    <property type="match status" value="1"/>
</dbReference>
<dbReference type="NCBIfam" id="TIGR00003">
    <property type="entry name" value="copper ion binding protein"/>
    <property type="match status" value="2"/>
</dbReference>
<feature type="transmembrane region" description="Helical" evidence="18">
    <location>
        <begin position="241"/>
        <end position="263"/>
    </location>
</feature>
<dbReference type="InterPro" id="IPR018303">
    <property type="entry name" value="ATPase_P-typ_P_site"/>
</dbReference>
<dbReference type="InterPro" id="IPR006122">
    <property type="entry name" value="HMA_Cu_ion-bd"/>
</dbReference>
<dbReference type="PROSITE" id="PS50846">
    <property type="entry name" value="HMA_2"/>
    <property type="match status" value="2"/>
</dbReference>
<evidence type="ECO:0000313" key="20">
    <source>
        <dbReference type="EMBL" id="PEN05780.1"/>
    </source>
</evidence>